<dbReference type="InterPro" id="IPR002130">
    <property type="entry name" value="Cyclophilin-type_PPIase_dom"/>
</dbReference>
<sequence length="156" mass="16652">MVQPTEFFSIAVAGEPLDCVSFELLADKVPKTAENFPAQSIGEEGFGCKASCFHRIVLGSLHGGGDVVTCHHGLGGRSFGREEVDDENFIPKHMGPGVLSMGDAGPNTNGSRVFICKTEWLDGKCVVFGKVSEDRRTGSRSGRTSKKITIADCGQM</sequence>
<accession>M3Y1Z4</accession>
<organism evidence="6">
    <name type="scientific">Mustela putorius furo</name>
    <name type="common">European domestic ferret</name>
    <name type="synonym">Mustela furo</name>
    <dbReference type="NCBI Taxonomy" id="9669"/>
    <lineage>
        <taxon>Eukaryota</taxon>
        <taxon>Metazoa</taxon>
        <taxon>Chordata</taxon>
        <taxon>Craniata</taxon>
        <taxon>Vertebrata</taxon>
        <taxon>Euteleostomi</taxon>
        <taxon>Mammalia</taxon>
        <taxon>Eutheria</taxon>
        <taxon>Laurasiatheria</taxon>
        <taxon>Carnivora</taxon>
        <taxon>Caniformia</taxon>
        <taxon>Musteloidea</taxon>
        <taxon>Mustelidae</taxon>
        <taxon>Mustelinae</taxon>
        <taxon>Mustela</taxon>
    </lineage>
</organism>
<dbReference type="PRINTS" id="PR00153">
    <property type="entry name" value="CSAPPISMRASE"/>
</dbReference>
<dbReference type="GO" id="GO:0016018">
    <property type="term" value="F:cyclosporin A binding"/>
    <property type="evidence" value="ECO:0007669"/>
    <property type="project" value="TreeGrafter"/>
</dbReference>
<dbReference type="STRING" id="9669.ENSMPUP00000005345"/>
<evidence type="ECO:0000313" key="6">
    <source>
        <dbReference type="Ensembl" id="ENSMPUP00000005345.1"/>
    </source>
</evidence>
<dbReference type="Ensembl" id="ENSMPUT00000005434.1">
    <property type="protein sequence ID" value="ENSMPUP00000005345.1"/>
    <property type="gene ID" value="ENSMPUG00000005384.1"/>
</dbReference>
<dbReference type="GO" id="GO:0005737">
    <property type="term" value="C:cytoplasm"/>
    <property type="evidence" value="ECO:0007669"/>
    <property type="project" value="TreeGrafter"/>
</dbReference>
<protein>
    <recommendedName>
        <fullName evidence="4">Peptidyl-prolyl cis-trans isomerase</fullName>
        <shortName evidence="4">PPIase</shortName>
        <ecNumber evidence="4">5.2.1.8</ecNumber>
    </recommendedName>
</protein>
<dbReference type="PROSITE" id="PS50072">
    <property type="entry name" value="CSA_PPIASE_2"/>
    <property type="match status" value="1"/>
</dbReference>
<dbReference type="AlphaFoldDB" id="M3Y1Z4"/>
<evidence type="ECO:0000256" key="4">
    <source>
        <dbReference type="RuleBase" id="RU363019"/>
    </source>
</evidence>
<dbReference type="Gene3D" id="2.40.100.10">
    <property type="entry name" value="Cyclophilin-like"/>
    <property type="match status" value="1"/>
</dbReference>
<dbReference type="GO" id="GO:0003755">
    <property type="term" value="F:peptidyl-prolyl cis-trans isomerase activity"/>
    <property type="evidence" value="ECO:0007669"/>
    <property type="project" value="UniProtKB-UniRule"/>
</dbReference>
<comment type="function">
    <text evidence="4">PPIases accelerate the folding of proteins. It catalyzes the cis-trans isomerization of proline imidic peptide bonds in oligopeptides.</text>
</comment>
<dbReference type="EC" id="5.2.1.8" evidence="4"/>
<evidence type="ECO:0000256" key="2">
    <source>
        <dbReference type="ARBA" id="ARBA00023110"/>
    </source>
</evidence>
<dbReference type="PIRSF" id="PIRSF001467">
    <property type="entry name" value="Peptidylpro_ismrse"/>
    <property type="match status" value="1"/>
</dbReference>
<dbReference type="InParanoid" id="M3Y1Z4"/>
<dbReference type="GeneTree" id="ENSGT00950000183087"/>
<dbReference type="eggNOG" id="KOG0865">
    <property type="taxonomic scope" value="Eukaryota"/>
</dbReference>
<dbReference type="SUPFAM" id="SSF50891">
    <property type="entry name" value="Cyclophilin-like"/>
    <property type="match status" value="1"/>
</dbReference>
<comment type="catalytic activity">
    <reaction evidence="1 4">
        <text>[protein]-peptidylproline (omega=180) = [protein]-peptidylproline (omega=0)</text>
        <dbReference type="Rhea" id="RHEA:16237"/>
        <dbReference type="Rhea" id="RHEA-COMP:10747"/>
        <dbReference type="Rhea" id="RHEA-COMP:10748"/>
        <dbReference type="ChEBI" id="CHEBI:83833"/>
        <dbReference type="ChEBI" id="CHEBI:83834"/>
        <dbReference type="EC" id="5.2.1.8"/>
    </reaction>
</comment>
<keyword evidence="2 4" id="KW-0697">Rotamase</keyword>
<evidence type="ECO:0000256" key="3">
    <source>
        <dbReference type="ARBA" id="ARBA00023235"/>
    </source>
</evidence>
<evidence type="ECO:0000256" key="1">
    <source>
        <dbReference type="ARBA" id="ARBA00000971"/>
    </source>
</evidence>
<comment type="similarity">
    <text evidence="4">Belongs to the cyclophilin-type PPIase family.</text>
</comment>
<dbReference type="Pfam" id="PF00160">
    <property type="entry name" value="Pro_isomerase"/>
    <property type="match status" value="1"/>
</dbReference>
<dbReference type="OMA" id="VFICKTE"/>
<evidence type="ECO:0000259" key="5">
    <source>
        <dbReference type="PROSITE" id="PS50072"/>
    </source>
</evidence>
<dbReference type="HOGENOM" id="CLU_012062_4_3_1"/>
<keyword evidence="3 4" id="KW-0413">Isomerase</keyword>
<name>M3Y1Z4_MUSPF</name>
<feature type="domain" description="PPIase cyclophilin-type" evidence="5">
    <location>
        <begin position="7"/>
        <end position="138"/>
    </location>
</feature>
<dbReference type="EMBL" id="AEYP01052207">
    <property type="status" value="NOT_ANNOTATED_CDS"/>
    <property type="molecule type" value="Genomic_DNA"/>
</dbReference>
<reference evidence="6" key="1">
    <citation type="submission" date="2024-06" db="UniProtKB">
        <authorList>
            <consortium name="Ensembl"/>
        </authorList>
    </citation>
    <scope>IDENTIFICATION</scope>
</reference>
<dbReference type="InterPro" id="IPR029000">
    <property type="entry name" value="Cyclophilin-like_dom_sf"/>
</dbReference>
<dbReference type="InterPro" id="IPR024936">
    <property type="entry name" value="Cyclophilin-type_PPIase"/>
</dbReference>
<dbReference type="GO" id="GO:0006457">
    <property type="term" value="P:protein folding"/>
    <property type="evidence" value="ECO:0007669"/>
    <property type="project" value="TreeGrafter"/>
</dbReference>
<dbReference type="PANTHER" id="PTHR11071">
    <property type="entry name" value="PEPTIDYL-PROLYL CIS-TRANS ISOMERASE"/>
    <property type="match status" value="1"/>
</dbReference>
<proteinExistence type="inferred from homology"/>
<dbReference type="PANTHER" id="PTHR11071:SF490">
    <property type="entry name" value="PEPTIDYL-PROLYL CIS-TRANS ISOMERASE A"/>
    <property type="match status" value="1"/>
</dbReference>